<keyword evidence="3 7" id="KW-0378">Hydrolase</keyword>
<feature type="coiled-coil region" evidence="8">
    <location>
        <begin position="541"/>
        <end position="582"/>
    </location>
</feature>
<dbReference type="InterPro" id="IPR002625">
    <property type="entry name" value="Smr_dom"/>
</dbReference>
<reference evidence="11 12" key="1">
    <citation type="submission" date="2014-08" db="EMBL/GenBank/DDBJ databases">
        <title>Porphyromonas canoris strain:OH2762 Genome sequencing.</title>
        <authorList>
            <person name="Wallis C."/>
            <person name="Deusch O."/>
            <person name="O'Flynn C."/>
            <person name="Davis I."/>
            <person name="Jospin G."/>
            <person name="Darling A.E."/>
            <person name="Coil D.A."/>
            <person name="Alexiev A."/>
            <person name="Horsfall A."/>
            <person name="Kirkwood N."/>
            <person name="Harris S."/>
            <person name="Eisen J.A."/>
        </authorList>
    </citation>
    <scope>NUCLEOTIDE SEQUENCE [LARGE SCALE GENOMIC DNA]</scope>
    <source>
        <strain evidence="12">COT-108 OH2762</strain>
    </source>
</reference>
<dbReference type="Proteomes" id="UP000030101">
    <property type="component" value="Unassembled WGS sequence"/>
</dbReference>
<keyword evidence="4 7" id="KW-0067">ATP-binding</keyword>
<dbReference type="InterPro" id="IPR046893">
    <property type="entry name" value="MSSS"/>
</dbReference>
<sequence>MEEKLGFVKTREEILERCGNEVSRHLAESIKFSTDFKEISHQLSLVREMQTLTASSGSAFPSTRYGDIKEAISAIRPEGTYLPIEKCISLRELLSASEEVQRYFEQYSKQEGEDSPICIDNLREVASQIVPVRNVSKRLSVILDDEGNVSDSASPLLRDIRREMARMEVGIGKTIQSILAQAHAEGWVDKDHSVTMRDGRLVLPVIPHAKRMVRGILHDESATGKTLFIEPEAVVEANNKLREKRSEEKREIVRILKEFTALVREHLPEIKSNSLALGVLDFVTAKAKWGSKYHAIVPLHLSASPGLQWKEARHPYLEHHLKQEGKSIVPLDIRLTKRERILVISGPNAGGKSVCLKSVGLLQYMLQCGLPVPMSEESHAGIFNNIFLDIGDQQSLENDLSTYSSHLSNMKHFILHAGSHSLLLIDEFGSGTEPVIGGAIAESLLECFIEKKCFGVITTHYTNIKDFCETQESAVNGAMLFDRHKIEPLFKLSIGQPGSSFAIEISRKIGLPQEILGRASEKVGEEFIMQDQYLQSIMRDKKYWEERRADLKTKLSELEQEKRKWEERNEKLKLKQTQLIKEAEKQAAAIIKGANSEIEKTIREIRESGADKSVTKELRQNLSEQHRRLETKSRSSEKASSPAPTFKPGDSVAVEGAAEVGEVLEIKGKKARIRLGQISMEVPVSRLKPSLKSPTKVQKSTSKIVLESGSESRLHFKPQIDLRGMRANEAMEALAYYIDDAYKINISPVRILHGTGTGALREMVRSFCASSHLVKSYRDEHADRGGAGITVVEL</sequence>
<feature type="binding site" evidence="7">
    <location>
        <begin position="346"/>
        <end position="353"/>
    </location>
    <ligand>
        <name>ATP</name>
        <dbReference type="ChEBI" id="CHEBI:30616"/>
    </ligand>
</feature>
<dbReference type="HAMAP" id="MF_00092">
    <property type="entry name" value="MutS2"/>
    <property type="match status" value="1"/>
</dbReference>
<dbReference type="SUPFAM" id="SSF160443">
    <property type="entry name" value="SMR domain-like"/>
    <property type="match status" value="1"/>
</dbReference>
<dbReference type="SUPFAM" id="SSF48334">
    <property type="entry name" value="DNA repair protein MutS, domain III"/>
    <property type="match status" value="1"/>
</dbReference>
<proteinExistence type="inferred from homology"/>
<gene>
    <name evidence="7" type="primary">mutS2</name>
    <name evidence="7" type="synonym">rqcU</name>
    <name evidence="11" type="ORF">HQ43_08900</name>
</gene>
<evidence type="ECO:0000256" key="8">
    <source>
        <dbReference type="SAM" id="Coils"/>
    </source>
</evidence>
<comment type="caution">
    <text evidence="11">The sequence shown here is derived from an EMBL/GenBank/DDBJ whole genome shotgun (WGS) entry which is preliminary data.</text>
</comment>
<dbReference type="EMBL" id="JQZV01000013">
    <property type="protein sequence ID" value="KGN92136.1"/>
    <property type="molecule type" value="Genomic_DNA"/>
</dbReference>
<feature type="domain" description="Smr" evidence="10">
    <location>
        <begin position="720"/>
        <end position="794"/>
    </location>
</feature>
<dbReference type="NCBIfam" id="TIGR01069">
    <property type="entry name" value="mutS2"/>
    <property type="match status" value="1"/>
</dbReference>
<keyword evidence="2 7" id="KW-0547">Nucleotide-binding</keyword>
<dbReference type="Pfam" id="PF01713">
    <property type="entry name" value="Smr"/>
    <property type="match status" value="1"/>
</dbReference>
<dbReference type="SMART" id="SM00533">
    <property type="entry name" value="MUTSd"/>
    <property type="match status" value="1"/>
</dbReference>
<keyword evidence="6 7" id="KW-0238">DNA-binding</keyword>
<dbReference type="EC" id="3.6.4.-" evidence="7"/>
<dbReference type="Pfam" id="PF20297">
    <property type="entry name" value="MSSS"/>
    <property type="match status" value="1"/>
</dbReference>
<keyword evidence="7" id="KW-0540">Nuclease</keyword>
<dbReference type="PROSITE" id="PS50828">
    <property type="entry name" value="SMR"/>
    <property type="match status" value="1"/>
</dbReference>
<dbReference type="SMART" id="SM00463">
    <property type="entry name" value="SMR"/>
    <property type="match status" value="1"/>
</dbReference>
<dbReference type="InterPro" id="IPR027417">
    <property type="entry name" value="P-loop_NTPase"/>
</dbReference>
<comment type="subunit">
    <text evidence="7">Homodimer. Binds to stalled ribosomes, contacting rRNA.</text>
</comment>
<comment type="similarity">
    <text evidence="7">Belongs to the DNA mismatch repair MutS family. MutS2 subfamily.</text>
</comment>
<keyword evidence="5 7" id="KW-0694">RNA-binding</keyword>
<name>A0ABR4XKW8_9PORP</name>
<evidence type="ECO:0000259" key="10">
    <source>
        <dbReference type="PROSITE" id="PS50828"/>
    </source>
</evidence>
<evidence type="ECO:0000256" key="9">
    <source>
        <dbReference type="SAM" id="MobiDB-lite"/>
    </source>
</evidence>
<evidence type="ECO:0000313" key="12">
    <source>
        <dbReference type="Proteomes" id="UP000030101"/>
    </source>
</evidence>
<dbReference type="Gene3D" id="3.40.50.300">
    <property type="entry name" value="P-loop containing nucleotide triphosphate hydrolases"/>
    <property type="match status" value="1"/>
</dbReference>
<dbReference type="SMART" id="SM00534">
    <property type="entry name" value="MUTSac"/>
    <property type="match status" value="1"/>
</dbReference>
<organism evidence="11 12">
    <name type="scientific">Porphyromonas canoris</name>
    <dbReference type="NCBI Taxonomy" id="36875"/>
    <lineage>
        <taxon>Bacteria</taxon>
        <taxon>Pseudomonadati</taxon>
        <taxon>Bacteroidota</taxon>
        <taxon>Bacteroidia</taxon>
        <taxon>Bacteroidales</taxon>
        <taxon>Porphyromonadaceae</taxon>
        <taxon>Porphyromonas</taxon>
    </lineage>
</organism>
<evidence type="ECO:0000313" key="11">
    <source>
        <dbReference type="EMBL" id="KGN92136.1"/>
    </source>
</evidence>
<accession>A0ABR4XKW8</accession>
<dbReference type="InterPro" id="IPR036063">
    <property type="entry name" value="Smr_dom_sf"/>
</dbReference>
<dbReference type="PANTHER" id="PTHR48466:SF2">
    <property type="entry name" value="OS10G0509000 PROTEIN"/>
    <property type="match status" value="1"/>
</dbReference>
<keyword evidence="1 7" id="KW-0699">rRNA-binding</keyword>
<dbReference type="EC" id="3.1.-.-" evidence="7"/>
<evidence type="ECO:0000256" key="5">
    <source>
        <dbReference type="ARBA" id="ARBA00022884"/>
    </source>
</evidence>
<evidence type="ECO:0000256" key="2">
    <source>
        <dbReference type="ARBA" id="ARBA00022741"/>
    </source>
</evidence>
<dbReference type="PIRSF" id="PIRSF005814">
    <property type="entry name" value="MutS_YshD"/>
    <property type="match status" value="1"/>
</dbReference>
<dbReference type="InterPro" id="IPR036187">
    <property type="entry name" value="DNA_mismatch_repair_MutS_sf"/>
</dbReference>
<keyword evidence="12" id="KW-1185">Reference proteome</keyword>
<dbReference type="InterPro" id="IPR045076">
    <property type="entry name" value="MutS"/>
</dbReference>
<dbReference type="InterPro" id="IPR005747">
    <property type="entry name" value="MutS2"/>
</dbReference>
<evidence type="ECO:0000256" key="6">
    <source>
        <dbReference type="ARBA" id="ARBA00023125"/>
    </source>
</evidence>
<keyword evidence="7" id="KW-0255">Endonuclease</keyword>
<dbReference type="InterPro" id="IPR007696">
    <property type="entry name" value="DNA_mismatch_repair_MutS_core"/>
</dbReference>
<dbReference type="Pfam" id="PF00488">
    <property type="entry name" value="MutS_V"/>
    <property type="match status" value="1"/>
</dbReference>
<keyword evidence="8" id="KW-0175">Coiled coil</keyword>
<feature type="compositionally biased region" description="Basic and acidic residues" evidence="9">
    <location>
        <begin position="610"/>
        <end position="637"/>
    </location>
</feature>
<comment type="function">
    <text evidence="7">Endonuclease that is involved in the suppression of homologous recombination and thus may have a key role in the control of bacterial genetic diversity.</text>
</comment>
<feature type="region of interest" description="Disordered" evidence="9">
    <location>
        <begin position="610"/>
        <end position="650"/>
    </location>
</feature>
<evidence type="ECO:0000256" key="3">
    <source>
        <dbReference type="ARBA" id="ARBA00022801"/>
    </source>
</evidence>
<dbReference type="PROSITE" id="PS00486">
    <property type="entry name" value="DNA_MISMATCH_REPAIR_2"/>
    <property type="match status" value="1"/>
</dbReference>
<evidence type="ECO:0000256" key="4">
    <source>
        <dbReference type="ARBA" id="ARBA00022840"/>
    </source>
</evidence>
<evidence type="ECO:0000256" key="7">
    <source>
        <dbReference type="HAMAP-Rule" id="MF_00092"/>
    </source>
</evidence>
<dbReference type="SUPFAM" id="SSF52540">
    <property type="entry name" value="P-loop containing nucleoside triphosphate hydrolases"/>
    <property type="match status" value="1"/>
</dbReference>
<protein>
    <recommendedName>
        <fullName evidence="7">Endonuclease MutS2</fullName>
        <ecNumber evidence="7">3.1.-.-</ecNumber>
    </recommendedName>
    <alternativeName>
        <fullName evidence="7">Ribosome-associated protein quality control-upstream factor</fullName>
        <shortName evidence="7">RQC-upstream factor</shortName>
        <shortName evidence="7">RqcU</shortName>
        <ecNumber evidence="7">3.6.4.-</ecNumber>
    </alternativeName>
</protein>
<dbReference type="PANTHER" id="PTHR48466">
    <property type="entry name" value="OS10G0509000 PROTEIN-RELATED"/>
    <property type="match status" value="1"/>
</dbReference>
<dbReference type="Gene3D" id="3.30.1370.110">
    <property type="match status" value="1"/>
</dbReference>
<evidence type="ECO:0000256" key="1">
    <source>
        <dbReference type="ARBA" id="ARBA00022730"/>
    </source>
</evidence>
<comment type="function">
    <text evidence="7">Acts as a ribosome collision sensor, splitting the ribosome into its 2 subunits. Detects stalled/collided 70S ribosomes which it binds and splits by an ATP-hydrolysis driven conformational change. Acts upstream of the ribosome quality control system (RQC), a ribosome-associated complex that mediates the extraction of incompletely synthesized nascent chains from stalled ribosomes and their subsequent degradation. Probably generates substrates for RQC.</text>
</comment>
<dbReference type="InterPro" id="IPR000432">
    <property type="entry name" value="DNA_mismatch_repair_MutS_C"/>
</dbReference>